<accession>A0ABQ0A6T4</accession>
<dbReference type="InterPro" id="IPR001604">
    <property type="entry name" value="Endo_G_ENPP1-like_dom"/>
</dbReference>
<dbReference type="PROSITE" id="PS01070">
    <property type="entry name" value="NUCLEASE_NON_SPEC"/>
    <property type="match status" value="1"/>
</dbReference>
<organism evidence="12 13">
    <name type="scientific">Sessilibacter corallicola</name>
    <dbReference type="NCBI Taxonomy" id="2904075"/>
    <lineage>
        <taxon>Bacteria</taxon>
        <taxon>Pseudomonadati</taxon>
        <taxon>Pseudomonadota</taxon>
        <taxon>Gammaproteobacteria</taxon>
        <taxon>Cellvibrionales</taxon>
        <taxon>Cellvibrionaceae</taxon>
        <taxon>Sessilibacter</taxon>
    </lineage>
</organism>
<keyword evidence="5 8" id="KW-0255">Endonuclease</keyword>
<evidence type="ECO:0000256" key="9">
    <source>
        <dbReference type="SAM" id="SignalP"/>
    </source>
</evidence>
<evidence type="ECO:0000256" key="6">
    <source>
        <dbReference type="ARBA" id="ARBA00022801"/>
    </source>
</evidence>
<keyword evidence="4 8" id="KW-0479">Metal-binding</keyword>
<dbReference type="InterPro" id="IPR044925">
    <property type="entry name" value="His-Me_finger_sf"/>
</dbReference>
<sequence length="257" mass="28204">MRKFFLAVSLVLTSFSVFAVNSSHCPHSCPSGTPSSNFVVFRAPYTLSNNATTKFADWVAYRIAPDTIQGGRSRNFRADPLLFSSRTLEPDDYTGAHAQIGTDRGHQAPLASLGAFSDFQALNYLSNITPQASGLNQGPWNILESRVRGLVQGGGFNEVFVQTGPLYEFFFAELPGANERHTVPSGYWKVIYTNVNGNIQTAAFIMEQTTPRSSNFCFHQVTIDEVEARAGLNLFPNLSGASTVERRTGFLRNDLGC</sequence>
<comment type="cofactor">
    <cofactor evidence="1 8">
        <name>Mg(2+)</name>
        <dbReference type="ChEBI" id="CHEBI:18420"/>
    </cofactor>
</comment>
<evidence type="ECO:0000256" key="4">
    <source>
        <dbReference type="ARBA" id="ARBA00022723"/>
    </source>
</evidence>
<proteinExistence type="inferred from homology"/>
<dbReference type="InterPro" id="IPR018524">
    <property type="entry name" value="DNA/RNA_endonuclease_AS"/>
</dbReference>
<dbReference type="GO" id="GO:0004519">
    <property type="term" value="F:endonuclease activity"/>
    <property type="evidence" value="ECO:0007669"/>
    <property type="project" value="UniProtKB-KW"/>
</dbReference>
<keyword evidence="13" id="KW-1185">Reference proteome</keyword>
<evidence type="ECO:0000313" key="13">
    <source>
        <dbReference type="Proteomes" id="UP001465153"/>
    </source>
</evidence>
<name>A0ABQ0A6T4_9GAMM</name>
<dbReference type="PANTHER" id="PTHR13966:SF5">
    <property type="entry name" value="ENDONUCLEASE G, MITOCHONDRIAL"/>
    <property type="match status" value="1"/>
</dbReference>
<dbReference type="SUPFAM" id="SSF54060">
    <property type="entry name" value="His-Me finger endonucleases"/>
    <property type="match status" value="1"/>
</dbReference>
<gene>
    <name evidence="12" type="ORF">NBRC116591_11660</name>
</gene>
<evidence type="ECO:0000259" key="11">
    <source>
        <dbReference type="SMART" id="SM00892"/>
    </source>
</evidence>
<feature type="signal peptide" evidence="9">
    <location>
        <begin position="1"/>
        <end position="19"/>
    </location>
</feature>
<evidence type="ECO:0000313" key="12">
    <source>
        <dbReference type="EMBL" id="GAA6167356.1"/>
    </source>
</evidence>
<evidence type="ECO:0000256" key="1">
    <source>
        <dbReference type="ARBA" id="ARBA00001946"/>
    </source>
</evidence>
<comment type="similarity">
    <text evidence="2 8">Belongs to the DNA/RNA non-specific endonuclease family.</text>
</comment>
<dbReference type="EC" id="3.1.30.-" evidence="8"/>
<dbReference type="RefSeq" id="WP_233088613.1">
    <property type="nucleotide sequence ID" value="NZ_BAABWN010000003.1"/>
</dbReference>
<dbReference type="SMART" id="SM00892">
    <property type="entry name" value="Endonuclease_NS"/>
    <property type="match status" value="1"/>
</dbReference>
<dbReference type="PANTHER" id="PTHR13966">
    <property type="entry name" value="ENDONUCLEASE RELATED"/>
    <property type="match status" value="1"/>
</dbReference>
<keyword evidence="3 8" id="KW-0540">Nuclease</keyword>
<dbReference type="Pfam" id="PF01223">
    <property type="entry name" value="Endonuclease_NS"/>
    <property type="match status" value="1"/>
</dbReference>
<feature type="domain" description="ENPP1-3/EXOG-like endonuclease/phosphodiesterase" evidence="10">
    <location>
        <begin position="42"/>
        <end position="241"/>
    </location>
</feature>
<evidence type="ECO:0000256" key="3">
    <source>
        <dbReference type="ARBA" id="ARBA00022722"/>
    </source>
</evidence>
<dbReference type="Proteomes" id="UP001465153">
    <property type="component" value="Unassembled WGS sequence"/>
</dbReference>
<comment type="caution">
    <text evidence="12">The sequence shown here is derived from an EMBL/GenBank/DDBJ whole genome shotgun (WGS) entry which is preliminary data.</text>
</comment>
<evidence type="ECO:0000256" key="7">
    <source>
        <dbReference type="ARBA" id="ARBA00022842"/>
    </source>
</evidence>
<dbReference type="InterPro" id="IPR020821">
    <property type="entry name" value="ENPP1-3/EXOG-like_nuc-like"/>
</dbReference>
<dbReference type="SMART" id="SM00477">
    <property type="entry name" value="NUC"/>
    <property type="match status" value="1"/>
</dbReference>
<dbReference type="Gene3D" id="3.40.570.10">
    <property type="entry name" value="Extracellular Endonuclease, subunit A"/>
    <property type="match status" value="1"/>
</dbReference>
<evidence type="ECO:0000259" key="10">
    <source>
        <dbReference type="SMART" id="SM00477"/>
    </source>
</evidence>
<keyword evidence="6 8" id="KW-0378">Hydrolase</keyword>
<reference evidence="12 13" key="1">
    <citation type="submission" date="2024-04" db="EMBL/GenBank/DDBJ databases">
        <title>Draft genome sequence of Sessilibacter corallicola NBRC 116591.</title>
        <authorList>
            <person name="Miyakawa T."/>
            <person name="Kusuya Y."/>
            <person name="Miura T."/>
        </authorList>
    </citation>
    <scope>NUCLEOTIDE SEQUENCE [LARGE SCALE GENOMIC DNA]</scope>
    <source>
        <strain evidence="12 13">KU-00831-HH</strain>
    </source>
</reference>
<feature type="domain" description="DNA/RNA non-specific endonuclease/pyrophosphatase/phosphodiesterase" evidence="11">
    <location>
        <begin position="41"/>
        <end position="241"/>
    </location>
</feature>
<keyword evidence="7" id="KW-0460">Magnesium</keyword>
<evidence type="ECO:0000256" key="5">
    <source>
        <dbReference type="ARBA" id="ARBA00022759"/>
    </source>
</evidence>
<dbReference type="InterPro" id="IPR040255">
    <property type="entry name" value="Non-specific_endonuclease"/>
</dbReference>
<dbReference type="EMBL" id="BAABWN010000003">
    <property type="protein sequence ID" value="GAA6167356.1"/>
    <property type="molecule type" value="Genomic_DNA"/>
</dbReference>
<keyword evidence="9" id="KW-0732">Signal</keyword>
<feature type="chain" id="PRO_5045205200" description="Endonuclease" evidence="9">
    <location>
        <begin position="20"/>
        <end position="257"/>
    </location>
</feature>
<protein>
    <recommendedName>
        <fullName evidence="8">Endonuclease</fullName>
        <ecNumber evidence="8">3.1.30.-</ecNumber>
    </recommendedName>
</protein>
<dbReference type="InterPro" id="IPR044929">
    <property type="entry name" value="DNA/RNA_non-sp_Endonuclease_sf"/>
</dbReference>
<evidence type="ECO:0000256" key="8">
    <source>
        <dbReference type="RuleBase" id="RU366055"/>
    </source>
</evidence>
<evidence type="ECO:0000256" key="2">
    <source>
        <dbReference type="ARBA" id="ARBA00010052"/>
    </source>
</evidence>